<evidence type="ECO:0000313" key="3">
    <source>
        <dbReference type="Proteomes" id="UP001373714"/>
    </source>
</evidence>
<comment type="caution">
    <text evidence="2">The sequence shown here is derived from an EMBL/GenBank/DDBJ whole genome shotgun (WGS) entry which is preliminary data.</text>
</comment>
<organism evidence="2 3">
    <name type="scientific">Orbilia blumenaviensis</name>
    <dbReference type="NCBI Taxonomy" id="1796055"/>
    <lineage>
        <taxon>Eukaryota</taxon>
        <taxon>Fungi</taxon>
        <taxon>Dikarya</taxon>
        <taxon>Ascomycota</taxon>
        <taxon>Pezizomycotina</taxon>
        <taxon>Orbiliomycetes</taxon>
        <taxon>Orbiliales</taxon>
        <taxon>Orbiliaceae</taxon>
        <taxon>Orbilia</taxon>
    </lineage>
</organism>
<accession>A0AAV9VFT5</accession>
<reference evidence="2 3" key="1">
    <citation type="submission" date="2019-10" db="EMBL/GenBank/DDBJ databases">
        <authorList>
            <person name="Palmer J.M."/>
        </authorList>
    </citation>
    <scope>NUCLEOTIDE SEQUENCE [LARGE SCALE GENOMIC DNA]</scope>
    <source>
        <strain evidence="2 3">TWF730</strain>
    </source>
</reference>
<gene>
    <name evidence="2" type="ORF">TWF730_011370</name>
</gene>
<dbReference type="AlphaFoldDB" id="A0AAV9VFT5"/>
<feature type="region of interest" description="Disordered" evidence="1">
    <location>
        <begin position="1"/>
        <end position="24"/>
    </location>
</feature>
<evidence type="ECO:0000313" key="2">
    <source>
        <dbReference type="EMBL" id="KAK6360653.1"/>
    </source>
</evidence>
<keyword evidence="3" id="KW-1185">Reference proteome</keyword>
<dbReference type="EMBL" id="JAVHNS010000003">
    <property type="protein sequence ID" value="KAK6360653.1"/>
    <property type="molecule type" value="Genomic_DNA"/>
</dbReference>
<feature type="region of interest" description="Disordered" evidence="1">
    <location>
        <begin position="44"/>
        <end position="100"/>
    </location>
</feature>
<proteinExistence type="predicted"/>
<evidence type="ECO:0000256" key="1">
    <source>
        <dbReference type="SAM" id="MobiDB-lite"/>
    </source>
</evidence>
<name>A0AAV9VFT5_9PEZI</name>
<dbReference type="Proteomes" id="UP001373714">
    <property type="component" value="Unassembled WGS sequence"/>
</dbReference>
<sequence length="100" mass="11261">MTILLPDTAADNDDDYNNNNTQEAGYSMRTSRYVVLKAVSGREWEQELHSTVPEGRGEKGKWKGKGKGKDPPTARFPNRSVRKKATFLCGRRTPPLNTHN</sequence>
<protein>
    <submittedName>
        <fullName evidence="2">Uncharacterized protein</fullName>
    </submittedName>
</protein>
<feature type="compositionally biased region" description="Basic and acidic residues" evidence="1">
    <location>
        <begin position="55"/>
        <end position="72"/>
    </location>
</feature>